<evidence type="ECO:0000256" key="4">
    <source>
        <dbReference type="ARBA" id="ARBA00023163"/>
    </source>
</evidence>
<evidence type="ECO:0000313" key="6">
    <source>
        <dbReference type="EMBL" id="EES51888.1"/>
    </source>
</evidence>
<evidence type="ECO:0000313" key="7">
    <source>
        <dbReference type="Proteomes" id="UP000009374"/>
    </source>
</evidence>
<dbReference type="InterPro" id="IPR000551">
    <property type="entry name" value="MerR-type_HTH_dom"/>
</dbReference>
<sequence>MASDRGGDGSRSHRVALSGRKYKIGEASALLGIPVTTLRSWEKAFPMLAPAKTRGGHREYSEGDLAFLARILDLLKHEGRTVPSVRNILEKRPPLLDAPTVEGLLLDVRKGLSLLSSEGEG</sequence>
<proteinExistence type="predicted"/>
<dbReference type="SUPFAM" id="SSF46955">
    <property type="entry name" value="Putative DNA-binding domain"/>
    <property type="match status" value="1"/>
</dbReference>
<dbReference type="EMBL" id="GG693884">
    <property type="protein sequence ID" value="EES51888.1"/>
    <property type="molecule type" value="Genomic_DNA"/>
</dbReference>
<dbReference type="SMART" id="SM00422">
    <property type="entry name" value="HTH_MERR"/>
    <property type="match status" value="1"/>
</dbReference>
<keyword evidence="3" id="KW-0238">DNA-binding</keyword>
<protein>
    <submittedName>
        <fullName evidence="6">Putative transcriptional regulator, MerR family</fullName>
    </submittedName>
</protein>
<feature type="domain" description="HTH merR-type" evidence="5">
    <location>
        <begin position="21"/>
        <end position="91"/>
    </location>
</feature>
<evidence type="ECO:0000256" key="1">
    <source>
        <dbReference type="ARBA" id="ARBA00022491"/>
    </source>
</evidence>
<dbReference type="Proteomes" id="UP000009374">
    <property type="component" value="Unassembled WGS sequence"/>
</dbReference>
<dbReference type="GO" id="GO:0003700">
    <property type="term" value="F:DNA-binding transcription factor activity"/>
    <property type="evidence" value="ECO:0007669"/>
    <property type="project" value="InterPro"/>
</dbReference>
<dbReference type="Pfam" id="PF13411">
    <property type="entry name" value="MerR_1"/>
    <property type="match status" value="1"/>
</dbReference>
<keyword evidence="1" id="KW-0678">Repressor</keyword>
<reference evidence="6 7" key="1">
    <citation type="journal article" date="2009" name="Appl. Environ. Microbiol.">
        <title>Community genomic and proteomic analyses of chemoautotrophic iron-oxidizing "Leptospirillum rubarum" (Group II) and "Leptospirillum ferrodiazotrophum" (Group III) bacteria in acid mine drainage biofilms.</title>
        <authorList>
            <person name="Goltsman D.S."/>
            <person name="Denef V.J."/>
            <person name="Singer S.W."/>
            <person name="VerBerkmoes N.C."/>
            <person name="Lefsrud M."/>
            <person name="Mueller R.S."/>
            <person name="Dick G.J."/>
            <person name="Sun C.L."/>
            <person name="Wheeler K.E."/>
            <person name="Zemla A."/>
            <person name="Baker B.J."/>
            <person name="Hauser L."/>
            <person name="Land M."/>
            <person name="Shah M.B."/>
            <person name="Thelen M.P."/>
            <person name="Hettich R.L."/>
            <person name="Banfield J.F."/>
        </authorList>
    </citation>
    <scope>NUCLEOTIDE SEQUENCE [LARGE SCALE GENOMIC DNA]</scope>
</reference>
<keyword evidence="2" id="KW-0805">Transcription regulation</keyword>
<dbReference type="Gene3D" id="1.10.1660.10">
    <property type="match status" value="1"/>
</dbReference>
<keyword evidence="4" id="KW-0804">Transcription</keyword>
<dbReference type="PROSITE" id="PS50937">
    <property type="entry name" value="HTH_MERR_2"/>
    <property type="match status" value="1"/>
</dbReference>
<dbReference type="PANTHER" id="PTHR30204:SF69">
    <property type="entry name" value="MERR-FAMILY TRANSCRIPTIONAL REGULATOR"/>
    <property type="match status" value="1"/>
</dbReference>
<gene>
    <name evidence="6" type="ORF">UBAL3_95450108</name>
</gene>
<evidence type="ECO:0000256" key="3">
    <source>
        <dbReference type="ARBA" id="ARBA00023125"/>
    </source>
</evidence>
<dbReference type="AlphaFoldDB" id="C6HZV0"/>
<organism evidence="6 7">
    <name type="scientific">Leptospirillum ferrodiazotrophum</name>
    <dbReference type="NCBI Taxonomy" id="412449"/>
    <lineage>
        <taxon>Bacteria</taxon>
        <taxon>Pseudomonadati</taxon>
        <taxon>Nitrospirota</taxon>
        <taxon>Nitrospiria</taxon>
        <taxon>Nitrospirales</taxon>
        <taxon>Nitrospiraceae</taxon>
        <taxon>Leptospirillum</taxon>
    </lineage>
</organism>
<dbReference type="InterPro" id="IPR047057">
    <property type="entry name" value="MerR_fam"/>
</dbReference>
<accession>C6HZV0</accession>
<evidence type="ECO:0000256" key="2">
    <source>
        <dbReference type="ARBA" id="ARBA00023015"/>
    </source>
</evidence>
<evidence type="ECO:0000259" key="5">
    <source>
        <dbReference type="PROSITE" id="PS50937"/>
    </source>
</evidence>
<dbReference type="InterPro" id="IPR009061">
    <property type="entry name" value="DNA-bd_dom_put_sf"/>
</dbReference>
<dbReference type="PANTHER" id="PTHR30204">
    <property type="entry name" value="REDOX-CYCLING DRUG-SENSING TRANSCRIPTIONAL ACTIVATOR SOXR"/>
    <property type="match status" value="1"/>
</dbReference>
<dbReference type="GO" id="GO:0003677">
    <property type="term" value="F:DNA binding"/>
    <property type="evidence" value="ECO:0007669"/>
    <property type="project" value="UniProtKB-KW"/>
</dbReference>
<name>C6HZV0_9BACT</name>
<keyword evidence="7" id="KW-1185">Reference proteome</keyword>